<dbReference type="STRING" id="301302.ERS852420_01247"/>
<dbReference type="Pfam" id="PF00440">
    <property type="entry name" value="TetR_N"/>
    <property type="match status" value="1"/>
</dbReference>
<gene>
    <name evidence="5" type="primary">dhaS_2</name>
    <name evidence="5" type="ORF">ERS852420_01247</name>
    <name evidence="6" type="ORF">GMD30_11050</name>
    <name evidence="4" type="ORF">M72_13211</name>
</gene>
<evidence type="ECO:0000256" key="2">
    <source>
        <dbReference type="PROSITE-ProRule" id="PRU00335"/>
    </source>
</evidence>
<name>A0A0M6WV88_9FIRM</name>
<dbReference type="InterPro" id="IPR039532">
    <property type="entry name" value="TetR_C_Firmicutes"/>
</dbReference>
<protein>
    <submittedName>
        <fullName evidence="5">HTH-type dhaKLM operon transcriptional activator dhaS</fullName>
    </submittedName>
    <submittedName>
        <fullName evidence="4 6">Transcriptional regulator</fullName>
    </submittedName>
</protein>
<accession>A0A0M6WV88</accession>
<dbReference type="PROSITE" id="PS50977">
    <property type="entry name" value="HTH_TETR_2"/>
    <property type="match status" value="1"/>
</dbReference>
<dbReference type="Gene3D" id="1.10.357.10">
    <property type="entry name" value="Tetracycline Repressor, domain 2"/>
    <property type="match status" value="1"/>
</dbReference>
<dbReference type="RefSeq" id="WP_022045332.1">
    <property type="nucleotide sequence ID" value="NZ_CP173697.1"/>
</dbReference>
<dbReference type="Pfam" id="PF14278">
    <property type="entry name" value="TetR_C_8"/>
    <property type="match status" value="1"/>
</dbReference>
<sequence>MPYSNATKQAFADALRKLLEQKPFAKISVSHICEECGMNRKSFYYHFKDKYDLVNWIFDTEITKIFSEEEWKNAGFTWDILEKICEYFYKHRTFYSKVLQIEGQNSFTEHFRDILVPVNRKFLAMVEEEEKGEHEEFYIHFFSDAFLAALVRWLEDRECVSPQEFSALLRSSVEMIAKYVLQSQK</sequence>
<dbReference type="PANTHER" id="PTHR43479:SF7">
    <property type="entry name" value="TETR-FAMILY TRANSCRIPTIONAL REGULATOR"/>
    <property type="match status" value="1"/>
</dbReference>
<feature type="DNA-binding region" description="H-T-H motif" evidence="2">
    <location>
        <begin position="28"/>
        <end position="47"/>
    </location>
</feature>
<dbReference type="Proteomes" id="UP000095495">
    <property type="component" value="Unassembled WGS sequence"/>
</dbReference>
<keyword evidence="7" id="KW-1185">Reference proteome</keyword>
<dbReference type="SUPFAM" id="SSF46689">
    <property type="entry name" value="Homeodomain-like"/>
    <property type="match status" value="1"/>
</dbReference>
<organism evidence="4 7">
    <name type="scientific">Roseburia faecis</name>
    <dbReference type="NCBI Taxonomy" id="301302"/>
    <lineage>
        <taxon>Bacteria</taxon>
        <taxon>Bacillati</taxon>
        <taxon>Bacillota</taxon>
        <taxon>Clostridia</taxon>
        <taxon>Lachnospirales</taxon>
        <taxon>Lachnospiraceae</taxon>
        <taxon>Roseburia</taxon>
    </lineage>
</organism>
<dbReference type="EMBL" id="CVRR01000048">
    <property type="protein sequence ID" value="CRL41662.1"/>
    <property type="molecule type" value="Genomic_DNA"/>
</dbReference>
<dbReference type="Proteomes" id="UP000446657">
    <property type="component" value="Unassembled WGS sequence"/>
</dbReference>
<keyword evidence="1 2" id="KW-0238">DNA-binding</keyword>
<dbReference type="EMBL" id="CYXV01000004">
    <property type="protein sequence ID" value="CUM87596.1"/>
    <property type="molecule type" value="Genomic_DNA"/>
</dbReference>
<reference evidence="4" key="2">
    <citation type="submission" date="2015-05" db="EMBL/GenBank/DDBJ databases">
        <authorList>
            <person name="Wang D.B."/>
            <person name="Wang M."/>
        </authorList>
    </citation>
    <scope>NUCLEOTIDE SEQUENCE [LARGE SCALE GENOMIC DNA]</scope>
    <source>
        <strain evidence="4">M72</strain>
    </source>
</reference>
<reference evidence="6 9" key="3">
    <citation type="journal article" date="2019" name="Nat. Med.">
        <title>A library of human gut bacterial isolates paired with longitudinal multiomics data enables mechanistic microbiome research.</title>
        <authorList>
            <person name="Poyet M."/>
            <person name="Groussin M."/>
            <person name="Gibbons S.M."/>
            <person name="Avila-Pacheco J."/>
            <person name="Jiang X."/>
            <person name="Kearney S.M."/>
            <person name="Perrotta A.R."/>
            <person name="Berdy B."/>
            <person name="Zhao S."/>
            <person name="Lieberman T.D."/>
            <person name="Swanson P.K."/>
            <person name="Smith M."/>
            <person name="Roesemann S."/>
            <person name="Alexander J.E."/>
            <person name="Rich S.A."/>
            <person name="Livny J."/>
            <person name="Vlamakis H."/>
            <person name="Clish C."/>
            <person name="Bullock K."/>
            <person name="Deik A."/>
            <person name="Scott J."/>
            <person name="Pierce K.A."/>
            <person name="Xavier R.J."/>
            <person name="Alm E.J."/>
        </authorList>
    </citation>
    <scope>NUCLEOTIDE SEQUENCE [LARGE SCALE GENOMIC DNA]</scope>
    <source>
        <strain evidence="6 9">BIOML-A1</strain>
    </source>
</reference>
<evidence type="ECO:0000313" key="9">
    <source>
        <dbReference type="Proteomes" id="UP000446657"/>
    </source>
</evidence>
<evidence type="ECO:0000313" key="5">
    <source>
        <dbReference type="EMBL" id="CUM87596.1"/>
    </source>
</evidence>
<evidence type="ECO:0000313" key="4">
    <source>
        <dbReference type="EMBL" id="CRL41662.1"/>
    </source>
</evidence>
<evidence type="ECO:0000313" key="8">
    <source>
        <dbReference type="Proteomes" id="UP000095495"/>
    </source>
</evidence>
<dbReference type="AlphaFoldDB" id="A0A0M6WV88"/>
<evidence type="ECO:0000313" key="7">
    <source>
        <dbReference type="Proteomes" id="UP000049979"/>
    </source>
</evidence>
<evidence type="ECO:0000259" key="3">
    <source>
        <dbReference type="PROSITE" id="PS50977"/>
    </source>
</evidence>
<dbReference type="InterPro" id="IPR009057">
    <property type="entry name" value="Homeodomain-like_sf"/>
</dbReference>
<dbReference type="Proteomes" id="UP000049979">
    <property type="component" value="Unassembled WGS sequence"/>
</dbReference>
<evidence type="ECO:0000256" key="1">
    <source>
        <dbReference type="ARBA" id="ARBA00023125"/>
    </source>
</evidence>
<dbReference type="InterPro" id="IPR050624">
    <property type="entry name" value="HTH-type_Tx_Regulator"/>
</dbReference>
<reference evidence="7" key="1">
    <citation type="submission" date="2015-05" db="EMBL/GenBank/DDBJ databases">
        <authorList>
            <consortium name="Pathogen Informatics"/>
        </authorList>
    </citation>
    <scope>NUCLEOTIDE SEQUENCE [LARGE SCALE GENOMIC DNA]</scope>
    <source>
        <strain evidence="5 8">2789STDY5608863</strain>
        <strain evidence="7">M72</strain>
    </source>
</reference>
<dbReference type="EMBL" id="WNAL01000022">
    <property type="protein sequence ID" value="MTR82216.1"/>
    <property type="molecule type" value="Genomic_DNA"/>
</dbReference>
<dbReference type="OrthoDB" id="9810250at2"/>
<feature type="domain" description="HTH tetR-type" evidence="3">
    <location>
        <begin position="5"/>
        <end position="65"/>
    </location>
</feature>
<evidence type="ECO:0000313" key="6">
    <source>
        <dbReference type="EMBL" id="MTR82216.1"/>
    </source>
</evidence>
<dbReference type="GO" id="GO:0003677">
    <property type="term" value="F:DNA binding"/>
    <property type="evidence" value="ECO:0007669"/>
    <property type="project" value="UniProtKB-UniRule"/>
</dbReference>
<proteinExistence type="predicted"/>
<dbReference type="PANTHER" id="PTHR43479">
    <property type="entry name" value="ACREF/ENVCD OPERON REPRESSOR-RELATED"/>
    <property type="match status" value="1"/>
</dbReference>
<dbReference type="InterPro" id="IPR001647">
    <property type="entry name" value="HTH_TetR"/>
</dbReference>